<evidence type="ECO:0000313" key="3">
    <source>
        <dbReference type="Proteomes" id="UP000321820"/>
    </source>
</evidence>
<evidence type="ECO:0000256" key="1">
    <source>
        <dbReference type="ARBA" id="ARBA00038414"/>
    </source>
</evidence>
<dbReference type="GO" id="GO:0047661">
    <property type="term" value="F:amino-acid racemase activity"/>
    <property type="evidence" value="ECO:0007669"/>
    <property type="project" value="InterPro"/>
</dbReference>
<dbReference type="RefSeq" id="WP_147649141.1">
    <property type="nucleotide sequence ID" value="NZ_CP042806.1"/>
</dbReference>
<sequence>MSQTLALIHTSPTLTPIFGALCSQHLSGVNVFHMVDESLIKDTIRHGALRRVTIRRLLAMLQSAQDAGADAVMVTCSSIGAGVRIGQQVMDIPVIRVDDAMAEEAVQRGSRIGVMATLRTTLEPTLALLRDKADAAGKSVELVSSLCDGAFEAMLAGDTATHDRILSKALLEEMKDVDVVVLAQASMARVVQAMGQDALPMPVLSSPELAVLRARDVLHACDVLLGKPVEAAV</sequence>
<protein>
    <submittedName>
        <fullName evidence="2">Aspartate/glutamate racemase family protein</fullName>
    </submittedName>
</protein>
<dbReference type="KEGG" id="talb:FTW19_18945"/>
<keyword evidence="3" id="KW-1185">Reference proteome</keyword>
<dbReference type="AlphaFoldDB" id="A0A5B9EHG1"/>
<name>A0A5B9EHG1_9BACT</name>
<dbReference type="Gene3D" id="3.40.50.12500">
    <property type="match status" value="1"/>
</dbReference>
<dbReference type="EMBL" id="CP042806">
    <property type="protein sequence ID" value="QEE29871.1"/>
    <property type="molecule type" value="Genomic_DNA"/>
</dbReference>
<gene>
    <name evidence="2" type="ORF">FTW19_18945</name>
</gene>
<proteinExistence type="inferred from homology"/>
<dbReference type="InterPro" id="IPR015942">
    <property type="entry name" value="Asp/Glu/hydantoin_racemase"/>
</dbReference>
<comment type="similarity">
    <text evidence="1">Belongs to the HyuE racemase family.</text>
</comment>
<dbReference type="Proteomes" id="UP000321820">
    <property type="component" value="Chromosome"/>
</dbReference>
<dbReference type="InterPro" id="IPR053714">
    <property type="entry name" value="Iso_Racemase_Enz_sf"/>
</dbReference>
<dbReference type="OrthoDB" id="978447at2"/>
<reference evidence="2 3" key="1">
    <citation type="submission" date="2019-08" db="EMBL/GenBank/DDBJ databases">
        <title>Complete genome sequence of Terriglobus albidus strain ORNL.</title>
        <authorList>
            <person name="Podar M."/>
        </authorList>
    </citation>
    <scope>NUCLEOTIDE SEQUENCE [LARGE SCALE GENOMIC DNA]</scope>
    <source>
        <strain evidence="2 3">ORNL</strain>
    </source>
</reference>
<dbReference type="Pfam" id="PF01177">
    <property type="entry name" value="Asp_Glu_race"/>
    <property type="match status" value="1"/>
</dbReference>
<accession>A0A5B9EHG1</accession>
<evidence type="ECO:0000313" key="2">
    <source>
        <dbReference type="EMBL" id="QEE29871.1"/>
    </source>
</evidence>
<organism evidence="2 3">
    <name type="scientific">Terriglobus albidus</name>
    <dbReference type="NCBI Taxonomy" id="1592106"/>
    <lineage>
        <taxon>Bacteria</taxon>
        <taxon>Pseudomonadati</taxon>
        <taxon>Acidobacteriota</taxon>
        <taxon>Terriglobia</taxon>
        <taxon>Terriglobales</taxon>
        <taxon>Acidobacteriaceae</taxon>
        <taxon>Terriglobus</taxon>
    </lineage>
</organism>